<dbReference type="SUPFAM" id="SSF56349">
    <property type="entry name" value="DNA breaking-rejoining enzymes"/>
    <property type="match status" value="1"/>
</dbReference>
<evidence type="ECO:0000256" key="1">
    <source>
        <dbReference type="ARBA" id="ARBA00023172"/>
    </source>
</evidence>
<dbReference type="Proteomes" id="UP001501444">
    <property type="component" value="Unassembled WGS sequence"/>
</dbReference>
<gene>
    <name evidence="3" type="ORF">GCM10010170_025580</name>
</gene>
<reference evidence="3 4" key="1">
    <citation type="journal article" date="2019" name="Int. J. Syst. Evol. Microbiol.">
        <title>The Global Catalogue of Microorganisms (GCM) 10K type strain sequencing project: providing services to taxonomists for standard genome sequencing and annotation.</title>
        <authorList>
            <consortium name="The Broad Institute Genomics Platform"/>
            <consortium name="The Broad Institute Genome Sequencing Center for Infectious Disease"/>
            <person name="Wu L."/>
            <person name="Ma J."/>
        </authorList>
    </citation>
    <scope>NUCLEOTIDE SEQUENCE [LARGE SCALE GENOMIC DNA]</scope>
    <source>
        <strain evidence="3 4">JCM 3272</strain>
    </source>
</reference>
<sequence>MIHVSPPYEWTRTTKDPSFEGFVSYRDALGLPKELSPHSLRHSYVTHLTEDGVDRRFIQEQVGHRCDTSTAVYTHVSGDFMNTALRKALTPA</sequence>
<protein>
    <recommendedName>
        <fullName evidence="2">Tyr recombinase domain-containing protein</fullName>
    </recommendedName>
</protein>
<dbReference type="EMBL" id="BAAARV010000021">
    <property type="protein sequence ID" value="GAA2341827.1"/>
    <property type="molecule type" value="Genomic_DNA"/>
</dbReference>
<evidence type="ECO:0000313" key="3">
    <source>
        <dbReference type="EMBL" id="GAA2341827.1"/>
    </source>
</evidence>
<keyword evidence="4" id="KW-1185">Reference proteome</keyword>
<dbReference type="InterPro" id="IPR002104">
    <property type="entry name" value="Integrase_catalytic"/>
</dbReference>
<keyword evidence="1" id="KW-0233">DNA recombination</keyword>
<dbReference type="Gene3D" id="1.10.443.10">
    <property type="entry name" value="Intergrase catalytic core"/>
    <property type="match status" value="1"/>
</dbReference>
<dbReference type="RefSeq" id="WP_344612530.1">
    <property type="nucleotide sequence ID" value="NZ_BAAARV010000021.1"/>
</dbReference>
<dbReference type="PROSITE" id="PS51898">
    <property type="entry name" value="TYR_RECOMBINASE"/>
    <property type="match status" value="1"/>
</dbReference>
<proteinExistence type="predicted"/>
<organism evidence="3 4">
    <name type="scientific">Dactylosporangium salmoneum</name>
    <dbReference type="NCBI Taxonomy" id="53361"/>
    <lineage>
        <taxon>Bacteria</taxon>
        <taxon>Bacillati</taxon>
        <taxon>Actinomycetota</taxon>
        <taxon>Actinomycetes</taxon>
        <taxon>Micromonosporales</taxon>
        <taxon>Micromonosporaceae</taxon>
        <taxon>Dactylosporangium</taxon>
    </lineage>
</organism>
<accession>A0ABN3G1K5</accession>
<dbReference type="InterPro" id="IPR013762">
    <property type="entry name" value="Integrase-like_cat_sf"/>
</dbReference>
<feature type="domain" description="Tyr recombinase" evidence="2">
    <location>
        <begin position="1"/>
        <end position="86"/>
    </location>
</feature>
<evidence type="ECO:0000259" key="2">
    <source>
        <dbReference type="PROSITE" id="PS51898"/>
    </source>
</evidence>
<name>A0ABN3G1K5_9ACTN</name>
<dbReference type="Pfam" id="PF00589">
    <property type="entry name" value="Phage_integrase"/>
    <property type="match status" value="1"/>
</dbReference>
<evidence type="ECO:0000313" key="4">
    <source>
        <dbReference type="Proteomes" id="UP001501444"/>
    </source>
</evidence>
<comment type="caution">
    <text evidence="3">The sequence shown here is derived from an EMBL/GenBank/DDBJ whole genome shotgun (WGS) entry which is preliminary data.</text>
</comment>
<dbReference type="InterPro" id="IPR011010">
    <property type="entry name" value="DNA_brk_join_enz"/>
</dbReference>